<dbReference type="Proteomes" id="UP000290439">
    <property type="component" value="Chromosome"/>
</dbReference>
<feature type="transmembrane region" description="Helical" evidence="2">
    <location>
        <begin position="374"/>
        <end position="399"/>
    </location>
</feature>
<proteinExistence type="predicted"/>
<evidence type="ECO:0000256" key="1">
    <source>
        <dbReference type="SAM" id="MobiDB-lite"/>
    </source>
</evidence>
<keyword evidence="2" id="KW-0812">Transmembrane</keyword>
<evidence type="ECO:0000313" key="3">
    <source>
        <dbReference type="EMBL" id="VFA98199.1"/>
    </source>
</evidence>
<protein>
    <submittedName>
        <fullName evidence="3">Uncharacterized protein</fullName>
    </submittedName>
</protein>
<dbReference type="Pfam" id="PF13687">
    <property type="entry name" value="DUF4153"/>
    <property type="match status" value="1"/>
</dbReference>
<feature type="transmembrane region" description="Helical" evidence="2">
    <location>
        <begin position="340"/>
        <end position="362"/>
    </location>
</feature>
<feature type="transmembrane region" description="Helical" evidence="2">
    <location>
        <begin position="406"/>
        <end position="424"/>
    </location>
</feature>
<feature type="transmembrane region" description="Helical" evidence="2">
    <location>
        <begin position="309"/>
        <end position="328"/>
    </location>
</feature>
<dbReference type="EMBL" id="LR215973">
    <property type="protein sequence ID" value="VFA98199.1"/>
    <property type="molecule type" value="Genomic_DNA"/>
</dbReference>
<evidence type="ECO:0000313" key="4">
    <source>
        <dbReference type="Proteomes" id="UP000290439"/>
    </source>
</evidence>
<accession>A0A4U8W087</accession>
<feature type="transmembrane region" description="Helical" evidence="2">
    <location>
        <begin position="221"/>
        <end position="244"/>
    </location>
</feature>
<feature type="transmembrane region" description="Helical" evidence="2">
    <location>
        <begin position="180"/>
        <end position="201"/>
    </location>
</feature>
<feature type="transmembrane region" description="Helical" evidence="2">
    <location>
        <begin position="265"/>
        <end position="289"/>
    </location>
</feature>
<keyword evidence="2" id="KW-0472">Membrane</keyword>
<feature type="transmembrane region" description="Helical" evidence="2">
    <location>
        <begin position="96"/>
        <end position="113"/>
    </location>
</feature>
<organism evidence="3 4">
    <name type="scientific">Nocardia cyriacigeorgica</name>
    <dbReference type="NCBI Taxonomy" id="135487"/>
    <lineage>
        <taxon>Bacteria</taxon>
        <taxon>Bacillati</taxon>
        <taxon>Actinomycetota</taxon>
        <taxon>Actinomycetes</taxon>
        <taxon>Mycobacteriales</taxon>
        <taxon>Nocardiaceae</taxon>
        <taxon>Nocardia</taxon>
    </lineage>
</organism>
<feature type="transmembrane region" description="Helical" evidence="2">
    <location>
        <begin position="119"/>
        <end position="136"/>
    </location>
</feature>
<dbReference type="AlphaFoldDB" id="A0A4U8W087"/>
<feature type="transmembrane region" description="Helical" evidence="2">
    <location>
        <begin position="56"/>
        <end position="75"/>
    </location>
</feature>
<reference evidence="3 4" key="1">
    <citation type="submission" date="2019-02" db="EMBL/GenBank/DDBJ databases">
        <authorList>
            <consortium name="Pathogen Informatics"/>
        </authorList>
    </citation>
    <scope>NUCLEOTIDE SEQUENCE [LARGE SCALE GENOMIC DNA]</scope>
    <source>
        <strain evidence="3 4">3012STDY6756504</strain>
    </source>
</reference>
<sequence>MTPPPHARPPVTPMPPVAAPKPPPRWRKVAQPAGLLTAAAVSGIGAATLIPTDRPGIGWLLAGGVGVAAVATVVYRSRRSAGAATAENAVAQFTSGRLWWTVLAAALLAVGTFRAAGWLFMLCVPAAAAAASLAAVGPRSVFGLRYDLFAVPIEAVRSLPWLYMGARRIQGPGREHGTRLAGSVAATALLLAVFVPLLGSADATFAHVVESLVPAIDSAAVSQWILMFVIAALGAVGALYVIAGPPRRATEDAPESGRRLRRSEWALPVAALTVLFAVFVAVQFVAMFGGDDYVQRTAGLTYAEYARSGFWQLSTVTILTLVVIAIVLRWAARDSDGDRLWLRTLLSAVTVLSLIIVASALTRMWTYQQAYGFTVLRVLVLTCELWIGSVYLLVLVAVLRLRHRRLARAAVGTAMVTLLALAVIDPERLIADKNIDRWQDGHDLDIGYLSGLSADIVPATDRLPAELRAVIADPIRDRLPADGWRSWNYSRATAR</sequence>
<dbReference type="RefSeq" id="WP_232052123.1">
    <property type="nucleotide sequence ID" value="NZ_LR215973.1"/>
</dbReference>
<dbReference type="InterPro" id="IPR025291">
    <property type="entry name" value="DUF4153"/>
</dbReference>
<keyword evidence="2" id="KW-1133">Transmembrane helix</keyword>
<feature type="region of interest" description="Disordered" evidence="1">
    <location>
        <begin position="1"/>
        <end position="25"/>
    </location>
</feature>
<feature type="compositionally biased region" description="Pro residues" evidence="1">
    <location>
        <begin position="1"/>
        <end position="23"/>
    </location>
</feature>
<gene>
    <name evidence="3" type="ORF">NCTC10797_01965</name>
</gene>
<evidence type="ECO:0000256" key="2">
    <source>
        <dbReference type="SAM" id="Phobius"/>
    </source>
</evidence>
<name>A0A4U8W087_9NOCA</name>